<reference evidence="2" key="2">
    <citation type="submission" date="2015-01" db="EMBL/GenBank/DDBJ databases">
        <title>Evolutionary Origins and Diversification of the Mycorrhizal Mutualists.</title>
        <authorList>
            <consortium name="DOE Joint Genome Institute"/>
            <consortium name="Mycorrhizal Genomics Consortium"/>
            <person name="Kohler A."/>
            <person name="Kuo A."/>
            <person name="Nagy L.G."/>
            <person name="Floudas D."/>
            <person name="Copeland A."/>
            <person name="Barry K.W."/>
            <person name="Cichocki N."/>
            <person name="Veneault-Fourrey C."/>
            <person name="LaButti K."/>
            <person name="Lindquist E.A."/>
            <person name="Lipzen A."/>
            <person name="Lundell T."/>
            <person name="Morin E."/>
            <person name="Murat C."/>
            <person name="Riley R."/>
            <person name="Ohm R."/>
            <person name="Sun H."/>
            <person name="Tunlid A."/>
            <person name="Henrissat B."/>
            <person name="Grigoriev I.V."/>
            <person name="Hibbett D.S."/>
            <person name="Martin F."/>
        </authorList>
    </citation>
    <scope>NUCLEOTIDE SEQUENCE [LARGE SCALE GENOMIC DNA]</scope>
    <source>
        <strain evidence="2">UH-Slu-Lm8-n1</strain>
    </source>
</reference>
<keyword evidence="2" id="KW-1185">Reference proteome</keyword>
<name>A0A0D0ARY6_9AGAM</name>
<evidence type="ECO:0000313" key="2">
    <source>
        <dbReference type="Proteomes" id="UP000054485"/>
    </source>
</evidence>
<dbReference type="AlphaFoldDB" id="A0A0D0ARY6"/>
<organism evidence="1 2">
    <name type="scientific">Suillus luteus UH-Slu-Lm8-n1</name>
    <dbReference type="NCBI Taxonomy" id="930992"/>
    <lineage>
        <taxon>Eukaryota</taxon>
        <taxon>Fungi</taxon>
        <taxon>Dikarya</taxon>
        <taxon>Basidiomycota</taxon>
        <taxon>Agaricomycotina</taxon>
        <taxon>Agaricomycetes</taxon>
        <taxon>Agaricomycetidae</taxon>
        <taxon>Boletales</taxon>
        <taxon>Suillineae</taxon>
        <taxon>Suillaceae</taxon>
        <taxon>Suillus</taxon>
    </lineage>
</organism>
<reference evidence="1 2" key="1">
    <citation type="submission" date="2014-04" db="EMBL/GenBank/DDBJ databases">
        <authorList>
            <consortium name="DOE Joint Genome Institute"/>
            <person name="Kuo A."/>
            <person name="Ruytinx J."/>
            <person name="Rineau F."/>
            <person name="Colpaert J."/>
            <person name="Kohler A."/>
            <person name="Nagy L.G."/>
            <person name="Floudas D."/>
            <person name="Copeland A."/>
            <person name="Barry K.W."/>
            <person name="Cichocki N."/>
            <person name="Veneault-Fourrey C."/>
            <person name="LaButti K."/>
            <person name="Lindquist E.A."/>
            <person name="Lipzen A."/>
            <person name="Lundell T."/>
            <person name="Morin E."/>
            <person name="Murat C."/>
            <person name="Sun H."/>
            <person name="Tunlid A."/>
            <person name="Henrissat B."/>
            <person name="Grigoriev I.V."/>
            <person name="Hibbett D.S."/>
            <person name="Martin F."/>
            <person name="Nordberg H.P."/>
            <person name="Cantor M.N."/>
            <person name="Hua S.X."/>
        </authorList>
    </citation>
    <scope>NUCLEOTIDE SEQUENCE [LARGE SCALE GENOMIC DNA]</scope>
    <source>
        <strain evidence="1 2">UH-Slu-Lm8-n1</strain>
    </source>
</reference>
<gene>
    <name evidence="1" type="ORF">CY34DRAFT_810808</name>
</gene>
<protein>
    <submittedName>
        <fullName evidence="1">Uncharacterized protein</fullName>
    </submittedName>
</protein>
<dbReference type="InParanoid" id="A0A0D0ARY6"/>
<sequence>MMSASSLGGFGLTRTTVIGSFELDSSNSSTNPSSCDHTQGLTLMCAKLFKAKTDISALLQVT</sequence>
<proteinExistence type="predicted"/>
<dbReference type="HOGENOM" id="CLU_2905682_0_0_1"/>
<accession>A0A0D0ARY6</accession>
<dbReference type="EMBL" id="KN835483">
    <property type="protein sequence ID" value="KIK36982.1"/>
    <property type="molecule type" value="Genomic_DNA"/>
</dbReference>
<dbReference type="Proteomes" id="UP000054485">
    <property type="component" value="Unassembled WGS sequence"/>
</dbReference>
<evidence type="ECO:0000313" key="1">
    <source>
        <dbReference type="EMBL" id="KIK36982.1"/>
    </source>
</evidence>